<dbReference type="Pfam" id="PF00462">
    <property type="entry name" value="Glutaredoxin"/>
    <property type="match status" value="1"/>
</dbReference>
<dbReference type="InterPro" id="IPR036249">
    <property type="entry name" value="Thioredoxin-like_sf"/>
</dbReference>
<dbReference type="PROSITE" id="PS00195">
    <property type="entry name" value="GLUTAREDOXIN_1"/>
    <property type="match status" value="1"/>
</dbReference>
<dbReference type="GO" id="GO:0005737">
    <property type="term" value="C:cytoplasm"/>
    <property type="evidence" value="ECO:0007669"/>
    <property type="project" value="TreeGrafter"/>
</dbReference>
<dbReference type="PROSITE" id="PS51354">
    <property type="entry name" value="GLUTAREDOXIN_2"/>
    <property type="match status" value="1"/>
</dbReference>
<dbReference type="GO" id="GO:0034599">
    <property type="term" value="P:cellular response to oxidative stress"/>
    <property type="evidence" value="ECO:0007669"/>
    <property type="project" value="TreeGrafter"/>
</dbReference>
<evidence type="ECO:0000313" key="9">
    <source>
        <dbReference type="Proteomes" id="UP000229757"/>
    </source>
</evidence>
<dbReference type="GO" id="GO:0015038">
    <property type="term" value="F:glutathione disulfide oxidoreductase activity"/>
    <property type="evidence" value="ECO:0007669"/>
    <property type="project" value="UniProtKB-UniRule"/>
</dbReference>
<keyword evidence="3 6" id="KW-0249">Electron transport</keyword>
<keyword evidence="2 6" id="KW-0813">Transport</keyword>
<keyword evidence="4" id="KW-1015">Disulfide bond</keyword>
<evidence type="ECO:0000256" key="1">
    <source>
        <dbReference type="ARBA" id="ARBA00007787"/>
    </source>
</evidence>
<evidence type="ECO:0000256" key="2">
    <source>
        <dbReference type="ARBA" id="ARBA00022448"/>
    </source>
</evidence>
<dbReference type="InterPro" id="IPR011900">
    <property type="entry name" value="GRX_bact"/>
</dbReference>
<dbReference type="OrthoDB" id="9814618at2"/>
<evidence type="ECO:0000259" key="7">
    <source>
        <dbReference type="Pfam" id="PF00462"/>
    </source>
</evidence>
<evidence type="ECO:0000256" key="3">
    <source>
        <dbReference type="ARBA" id="ARBA00022982"/>
    </source>
</evidence>
<dbReference type="NCBIfam" id="TIGR02181">
    <property type="entry name" value="GRX_bact"/>
    <property type="match status" value="1"/>
</dbReference>
<dbReference type="KEGG" id="rfo:REIFOR_00887"/>
<dbReference type="PANTHER" id="PTHR45694">
    <property type="entry name" value="GLUTAREDOXIN 2"/>
    <property type="match status" value="1"/>
</dbReference>
<comment type="similarity">
    <text evidence="1 6">Belongs to the glutaredoxin family.</text>
</comment>
<evidence type="ECO:0000256" key="6">
    <source>
        <dbReference type="RuleBase" id="RU364065"/>
    </source>
</evidence>
<evidence type="ECO:0000256" key="5">
    <source>
        <dbReference type="ARBA" id="ARBA00023284"/>
    </source>
</evidence>
<proteinExistence type="inferred from homology"/>
<evidence type="ECO:0000256" key="4">
    <source>
        <dbReference type="ARBA" id="ARBA00023157"/>
    </source>
</evidence>
<dbReference type="Gene3D" id="3.40.30.10">
    <property type="entry name" value="Glutaredoxin"/>
    <property type="match status" value="1"/>
</dbReference>
<gene>
    <name evidence="8" type="ORF">REIFOR_00887</name>
</gene>
<sequence>MKPTVRIYSSNWCPFCVQAKRLLDRKGVSYQELIVDGDPSLRTKMMQESGRTSVPQIWINEDHIGGCDELYSLDRSAQLDSLLGLDR</sequence>
<evidence type="ECO:0000313" key="8">
    <source>
        <dbReference type="EMBL" id="ATX76055.1"/>
    </source>
</evidence>
<reference evidence="8 9" key="1">
    <citation type="journal article" date="2017" name="Environ. Microbiol.">
        <title>Genomic and physiological analyses of 'Reinekea forsetii' reveal a versatile opportunistic lifestyle during spring algae blooms.</title>
        <authorList>
            <person name="Avci B."/>
            <person name="Hahnke R.L."/>
            <person name="Chafee M."/>
            <person name="Fischer T."/>
            <person name="Gruber-Vodicka H."/>
            <person name="Tegetmeyer H.E."/>
            <person name="Harder J."/>
            <person name="Fuchs B.M."/>
            <person name="Amann R.I."/>
            <person name="Teeling H."/>
        </authorList>
    </citation>
    <scope>NUCLEOTIDE SEQUENCE [LARGE SCALE GENOMIC DNA]</scope>
    <source>
        <strain evidence="8 9">Hel1_31_D35</strain>
    </source>
</reference>
<comment type="function">
    <text evidence="6">Has a glutathione-disulfide oxidoreductase activity in the presence of NADPH and glutathione reductase. Reduces low molecular weight disulfides and proteins.</text>
</comment>
<keyword evidence="5 6" id="KW-0676">Redox-active center</keyword>
<keyword evidence="9" id="KW-1185">Reference proteome</keyword>
<dbReference type="InterPro" id="IPR014025">
    <property type="entry name" value="Glutaredoxin_subgr"/>
</dbReference>
<dbReference type="Proteomes" id="UP000229757">
    <property type="component" value="Chromosome"/>
</dbReference>
<dbReference type="GO" id="GO:0045454">
    <property type="term" value="P:cell redox homeostasis"/>
    <property type="evidence" value="ECO:0007669"/>
    <property type="project" value="InterPro"/>
</dbReference>
<dbReference type="AlphaFoldDB" id="A0A2K8KMJ8"/>
<dbReference type="EMBL" id="CP011797">
    <property type="protein sequence ID" value="ATX76055.1"/>
    <property type="molecule type" value="Genomic_DNA"/>
</dbReference>
<dbReference type="CDD" id="cd03418">
    <property type="entry name" value="GRX_GRXb_1_3_like"/>
    <property type="match status" value="1"/>
</dbReference>
<dbReference type="InterPro" id="IPR002109">
    <property type="entry name" value="Glutaredoxin"/>
</dbReference>
<protein>
    <recommendedName>
        <fullName evidence="6">Glutaredoxin</fullName>
    </recommendedName>
</protein>
<keyword evidence="6" id="KW-0963">Cytoplasm</keyword>
<feature type="domain" description="Glutaredoxin" evidence="7">
    <location>
        <begin position="5"/>
        <end position="64"/>
    </location>
</feature>
<dbReference type="RefSeq" id="WP_100256426.1">
    <property type="nucleotide sequence ID" value="NZ_CP011797.1"/>
</dbReference>
<dbReference type="SUPFAM" id="SSF52833">
    <property type="entry name" value="Thioredoxin-like"/>
    <property type="match status" value="1"/>
</dbReference>
<dbReference type="PRINTS" id="PR00160">
    <property type="entry name" value="GLUTAREDOXIN"/>
</dbReference>
<name>A0A2K8KMJ8_9GAMM</name>
<dbReference type="PANTHER" id="PTHR45694:SF18">
    <property type="entry name" value="GLUTAREDOXIN-1-RELATED"/>
    <property type="match status" value="1"/>
</dbReference>
<dbReference type="InterPro" id="IPR011767">
    <property type="entry name" value="GLR_AS"/>
</dbReference>
<organism evidence="8 9">
    <name type="scientific">Reinekea forsetii</name>
    <dbReference type="NCBI Taxonomy" id="1336806"/>
    <lineage>
        <taxon>Bacteria</taxon>
        <taxon>Pseudomonadati</taxon>
        <taxon>Pseudomonadota</taxon>
        <taxon>Gammaproteobacteria</taxon>
        <taxon>Oceanospirillales</taxon>
        <taxon>Saccharospirillaceae</taxon>
        <taxon>Reinekea</taxon>
    </lineage>
</organism>
<accession>A0A2K8KMJ8</accession>